<dbReference type="Proteomes" id="UP001324115">
    <property type="component" value="Unassembled WGS sequence"/>
</dbReference>
<dbReference type="SUPFAM" id="SSF53335">
    <property type="entry name" value="S-adenosyl-L-methionine-dependent methyltransferases"/>
    <property type="match status" value="1"/>
</dbReference>
<comment type="function">
    <text evidence="7">Catalyzes the conversion of caffeic acid to ferulic acid and of 5-hydroxyferulic acid to sinapic acid. The resulting products may subsequently be converted to the corresponding alcohols that are incorporated into lignins.</text>
</comment>
<evidence type="ECO:0000256" key="3">
    <source>
        <dbReference type="ARBA" id="ARBA00022679"/>
    </source>
</evidence>
<evidence type="ECO:0000313" key="11">
    <source>
        <dbReference type="EMBL" id="KAK4594587.1"/>
    </source>
</evidence>
<evidence type="ECO:0000256" key="1">
    <source>
        <dbReference type="ARBA" id="ARBA00004928"/>
    </source>
</evidence>
<keyword evidence="3" id="KW-0808">Transferase</keyword>
<dbReference type="GO" id="GO:0032259">
    <property type="term" value="P:methylation"/>
    <property type="evidence" value="ECO:0007669"/>
    <property type="project" value="UniProtKB-KW"/>
</dbReference>
<dbReference type="InterPro" id="IPR036390">
    <property type="entry name" value="WH_DNA-bd_sf"/>
</dbReference>
<dbReference type="GO" id="GO:0047763">
    <property type="term" value="F:caffeate O-methyltransferase activity"/>
    <property type="evidence" value="ECO:0007669"/>
    <property type="project" value="UniProtKB-EC"/>
</dbReference>
<proteinExistence type="predicted"/>
<dbReference type="Pfam" id="PF08100">
    <property type="entry name" value="Dimerisation"/>
    <property type="match status" value="1"/>
</dbReference>
<protein>
    <recommendedName>
        <fullName evidence="6">caffeate O-methyltransferase</fullName>
        <ecNumber evidence="6">2.1.1.68</ecNumber>
    </recommendedName>
</protein>
<comment type="pathway">
    <text evidence="1">Aromatic compound metabolism; phenylpropanoid biosynthesis.</text>
</comment>
<evidence type="ECO:0000313" key="12">
    <source>
        <dbReference type="Proteomes" id="UP001324115"/>
    </source>
</evidence>
<keyword evidence="12" id="KW-1185">Reference proteome</keyword>
<keyword evidence="5" id="KW-0438">Lignin biosynthesis</keyword>
<dbReference type="InterPro" id="IPR012967">
    <property type="entry name" value="COMT_dimerisation"/>
</dbReference>
<dbReference type="EMBL" id="JAXUIC010000004">
    <property type="protein sequence ID" value="KAK4594587.1"/>
    <property type="molecule type" value="Genomic_DNA"/>
</dbReference>
<evidence type="ECO:0000256" key="5">
    <source>
        <dbReference type="ARBA" id="ARBA00022733"/>
    </source>
</evidence>
<dbReference type="GO" id="GO:0046983">
    <property type="term" value="F:protein dimerization activity"/>
    <property type="evidence" value="ECO:0007669"/>
    <property type="project" value="InterPro"/>
</dbReference>
<dbReference type="Gene3D" id="3.40.50.150">
    <property type="entry name" value="Vaccinia Virus protein VP39"/>
    <property type="match status" value="1"/>
</dbReference>
<evidence type="ECO:0000259" key="9">
    <source>
        <dbReference type="Pfam" id="PF00891"/>
    </source>
</evidence>
<dbReference type="InterPro" id="IPR016461">
    <property type="entry name" value="COMT-like"/>
</dbReference>
<feature type="domain" description="O-methyltransferase C-terminal" evidence="9">
    <location>
        <begin position="119"/>
        <end position="324"/>
    </location>
</feature>
<reference evidence="11 12" key="1">
    <citation type="journal article" date="2023" name="G3 (Bethesda)">
        <title>A haplotype-resolved chromosome-scale genome for Quercus rubra L. provides insights into the genetics of adaptive traits for red oak species.</title>
        <authorList>
            <person name="Kapoor B."/>
            <person name="Jenkins J."/>
            <person name="Schmutz J."/>
            <person name="Zhebentyayeva T."/>
            <person name="Kuelheim C."/>
            <person name="Coggeshall M."/>
            <person name="Heim C."/>
            <person name="Lasky J.R."/>
            <person name="Leites L."/>
            <person name="Islam-Faridi N."/>
            <person name="Romero-Severson J."/>
            <person name="DeLeo V.L."/>
            <person name="Lucas S.M."/>
            <person name="Lazic D."/>
            <person name="Gailing O."/>
            <person name="Carlson J."/>
            <person name="Staton M."/>
        </authorList>
    </citation>
    <scope>NUCLEOTIDE SEQUENCE [LARGE SCALE GENOMIC DNA]</scope>
    <source>
        <strain evidence="11">Pseudo-F2</strain>
    </source>
</reference>
<keyword evidence="2" id="KW-0489">Methyltransferase</keyword>
<comment type="caution">
    <text evidence="11">The sequence shown here is derived from an EMBL/GenBank/DDBJ whole genome shotgun (WGS) entry which is preliminary data.</text>
</comment>
<evidence type="ECO:0000259" key="10">
    <source>
        <dbReference type="Pfam" id="PF08100"/>
    </source>
</evidence>
<evidence type="ECO:0000256" key="6">
    <source>
        <dbReference type="ARBA" id="ARBA00039011"/>
    </source>
</evidence>
<dbReference type="EC" id="2.1.1.68" evidence="6"/>
<dbReference type="Gene3D" id="1.10.10.10">
    <property type="entry name" value="Winged helix-like DNA-binding domain superfamily/Winged helix DNA-binding domain"/>
    <property type="match status" value="2"/>
</dbReference>
<organism evidence="11 12">
    <name type="scientific">Quercus rubra</name>
    <name type="common">Northern red oak</name>
    <name type="synonym">Quercus borealis</name>
    <dbReference type="NCBI Taxonomy" id="3512"/>
    <lineage>
        <taxon>Eukaryota</taxon>
        <taxon>Viridiplantae</taxon>
        <taxon>Streptophyta</taxon>
        <taxon>Embryophyta</taxon>
        <taxon>Tracheophyta</taxon>
        <taxon>Spermatophyta</taxon>
        <taxon>Magnoliopsida</taxon>
        <taxon>eudicotyledons</taxon>
        <taxon>Gunneridae</taxon>
        <taxon>Pentapetalae</taxon>
        <taxon>rosids</taxon>
        <taxon>fabids</taxon>
        <taxon>Fagales</taxon>
        <taxon>Fagaceae</taxon>
        <taxon>Quercus</taxon>
    </lineage>
</organism>
<evidence type="ECO:0000256" key="4">
    <source>
        <dbReference type="ARBA" id="ARBA00022691"/>
    </source>
</evidence>
<evidence type="ECO:0000256" key="7">
    <source>
        <dbReference type="ARBA" id="ARBA00045231"/>
    </source>
</evidence>
<accession>A0AAN7FKV2</accession>
<gene>
    <name evidence="11" type="ORF">RGQ29_018318</name>
</gene>
<dbReference type="SUPFAM" id="SSF46785">
    <property type="entry name" value="Winged helix' DNA-binding domain"/>
    <property type="match status" value="1"/>
</dbReference>
<sequence length="344" mass="38255">MSSKESQIGASINEEDSLYQYAMQLATASVLPMVLKAAIELGVLEILDRAGPGALLSTSQIASQLPTHSNHDKSLLLDFSRLYGLAPVSKYFIKNKDGFGGTLAPFLDLFQDKVTMNIWYHLKDAILEGGIPFSRAYGVEAIEYARKDDKFREIFIGSMKDLNPLVMKKILEKYKGFEGLKLLVDVGGGDGTLLNMIISKYPTIKGVNFDLASVIEKSPSYPGIEHIAGDMFVSIPKGDAIFMKWILHHWDEKKCLKVLKNCYEALPDQGKVIIVDMVVPEAPATTGEDKSLFQLCLFLMNSNPEGKEKTQREFECLAKEAGFSRIQVACCAHNFSVVEFYKNM</sequence>
<evidence type="ECO:0000256" key="8">
    <source>
        <dbReference type="PIRSR" id="PIRSR005739-1"/>
    </source>
</evidence>
<feature type="active site" description="Proton acceptor" evidence="8">
    <location>
        <position position="248"/>
    </location>
</feature>
<keyword evidence="4" id="KW-0949">S-adenosyl-L-methionine</keyword>
<dbReference type="PIRSF" id="PIRSF005739">
    <property type="entry name" value="O-mtase"/>
    <property type="match status" value="1"/>
</dbReference>
<dbReference type="FunFam" id="3.40.50.150:FF:000061">
    <property type="entry name" value="Caffeic acid O-methyltransferase"/>
    <property type="match status" value="1"/>
</dbReference>
<dbReference type="InterPro" id="IPR029063">
    <property type="entry name" value="SAM-dependent_MTases_sf"/>
</dbReference>
<feature type="domain" description="O-methyltransferase dimerisation" evidence="10">
    <location>
        <begin position="23"/>
        <end position="73"/>
    </location>
</feature>
<dbReference type="AlphaFoldDB" id="A0AAN7FKV2"/>
<name>A0AAN7FKV2_QUERU</name>
<evidence type="ECO:0000256" key="2">
    <source>
        <dbReference type="ARBA" id="ARBA00022603"/>
    </source>
</evidence>
<dbReference type="FunFam" id="1.10.10.10:FF:000357">
    <property type="entry name" value="Caffeic acid 3-O-methyltransferase"/>
    <property type="match status" value="1"/>
</dbReference>
<dbReference type="PANTHER" id="PTHR11746">
    <property type="entry name" value="O-METHYLTRANSFERASE"/>
    <property type="match status" value="1"/>
</dbReference>
<dbReference type="InterPro" id="IPR001077">
    <property type="entry name" value="COMT_C"/>
</dbReference>
<dbReference type="Pfam" id="PF00891">
    <property type="entry name" value="Methyltransf_2"/>
    <property type="match status" value="1"/>
</dbReference>
<dbReference type="PROSITE" id="PS51683">
    <property type="entry name" value="SAM_OMT_II"/>
    <property type="match status" value="1"/>
</dbReference>
<dbReference type="InterPro" id="IPR036388">
    <property type="entry name" value="WH-like_DNA-bd_sf"/>
</dbReference>
<dbReference type="GO" id="GO:0009809">
    <property type="term" value="P:lignin biosynthetic process"/>
    <property type="evidence" value="ECO:0007669"/>
    <property type="project" value="UniProtKB-KW"/>
</dbReference>